<dbReference type="InterPro" id="IPR018730">
    <property type="entry name" value="DUF2273"/>
</dbReference>
<protein>
    <recommendedName>
        <fullName evidence="4">Small integral membrane protein</fullName>
    </recommendedName>
</protein>
<organism evidence="2 3">
    <name type="scientific">Alicyclobacillus acidocaldarius subsp. acidocaldarius (strain ATCC 27009 / DSM 446 / BCRC 14685 / JCM 5260 / KCTC 1825 / NBRC 15652 / NCIMB 11725 / NRRL B-14509 / 104-IA)</name>
    <name type="common">Bacillus acidocaldarius</name>
    <dbReference type="NCBI Taxonomy" id="521098"/>
    <lineage>
        <taxon>Bacteria</taxon>
        <taxon>Bacillati</taxon>
        <taxon>Bacillota</taxon>
        <taxon>Bacilli</taxon>
        <taxon>Bacillales</taxon>
        <taxon>Alicyclobacillaceae</taxon>
        <taxon>Alicyclobacillus</taxon>
    </lineage>
</organism>
<evidence type="ECO:0000256" key="1">
    <source>
        <dbReference type="SAM" id="Phobius"/>
    </source>
</evidence>
<reference evidence="2 3" key="2">
    <citation type="journal article" date="2010" name="Stand. Genomic Sci.">
        <title>Complete genome sequence of Alicyclobacillus acidocaldarius type strain (104-IA).</title>
        <authorList>
            <person name="Mavromatis K."/>
            <person name="Sikorski J."/>
            <person name="Lapidus A."/>
            <person name="Glavina Del Rio T."/>
            <person name="Copeland A."/>
            <person name="Tice H."/>
            <person name="Cheng J.F."/>
            <person name="Lucas S."/>
            <person name="Chen F."/>
            <person name="Nolan M."/>
            <person name="Bruce D."/>
            <person name="Goodwin L."/>
            <person name="Pitluck S."/>
            <person name="Ivanova N."/>
            <person name="Ovchinnikova G."/>
            <person name="Pati A."/>
            <person name="Chen A."/>
            <person name="Palaniappan K."/>
            <person name="Land M."/>
            <person name="Hauser L."/>
            <person name="Chang Y.J."/>
            <person name="Jeffries C.D."/>
            <person name="Chain P."/>
            <person name="Meincke L."/>
            <person name="Sims D."/>
            <person name="Chertkov O."/>
            <person name="Han C."/>
            <person name="Brettin T."/>
            <person name="Detter J.C."/>
            <person name="Wahrenburg C."/>
            <person name="Rohde M."/>
            <person name="Pukall R."/>
            <person name="Goker M."/>
            <person name="Bristow J."/>
            <person name="Eisen J.A."/>
            <person name="Markowitz V."/>
            <person name="Hugenholtz P."/>
            <person name="Klenk H.P."/>
            <person name="Kyrpides N.C."/>
        </authorList>
    </citation>
    <scope>NUCLEOTIDE SEQUENCE [LARGE SCALE GENOMIC DNA]</scope>
    <source>
        <strain evidence="3">ATCC 27009 / DSM 446 / BCRC 14685 / JCM 5260 / KCTC 1825 / NBRC 15652 / NCIMB 11725 / NRRL B-14509 / 104-IA</strain>
    </source>
</reference>
<accession>C8WXH2</accession>
<dbReference type="AlphaFoldDB" id="C8WXH2"/>
<dbReference type="EMBL" id="CP001727">
    <property type="protein sequence ID" value="ACV58793.1"/>
    <property type="molecule type" value="Genomic_DNA"/>
</dbReference>
<dbReference type="RefSeq" id="WP_012811085.1">
    <property type="nucleotide sequence ID" value="NC_013205.1"/>
</dbReference>
<proteinExistence type="predicted"/>
<keyword evidence="1" id="KW-0472">Membrane</keyword>
<dbReference type="Proteomes" id="UP000001917">
    <property type="component" value="Chromosome"/>
</dbReference>
<dbReference type="HOGENOM" id="CLU_192686_0_0_9"/>
<dbReference type="STRING" id="521098.Aaci_1781"/>
<keyword evidence="1" id="KW-1133">Transmembrane helix</keyword>
<dbReference type="Pfam" id="PF10031">
    <property type="entry name" value="DUF2273"/>
    <property type="match status" value="1"/>
</dbReference>
<evidence type="ECO:0008006" key="4">
    <source>
        <dbReference type="Google" id="ProtNLM"/>
    </source>
</evidence>
<keyword evidence="3" id="KW-1185">Reference proteome</keyword>
<gene>
    <name evidence="2" type="ordered locus">Aaci_1781</name>
</gene>
<evidence type="ECO:0000313" key="2">
    <source>
        <dbReference type="EMBL" id="ACV58793.1"/>
    </source>
</evidence>
<name>C8WXH2_ALIAD</name>
<dbReference type="KEGG" id="aac:Aaci_1781"/>
<feature type="transmembrane region" description="Helical" evidence="1">
    <location>
        <begin position="21"/>
        <end position="51"/>
    </location>
</feature>
<sequence>MNRLGRAWLWFRSRPRRYHGVAAGISFWILWMIFGFWRVLLLFVLAAIGYAGGRVWEENQSWRRILERLLTDR</sequence>
<evidence type="ECO:0000313" key="3">
    <source>
        <dbReference type="Proteomes" id="UP000001917"/>
    </source>
</evidence>
<reference evidence="3" key="1">
    <citation type="submission" date="2009-09" db="EMBL/GenBank/DDBJ databases">
        <title>The complete chromosome of Alicyclobacillus acidocaldarius subsp. acidocaldarius DSM 446.</title>
        <authorList>
            <consortium name="US DOE Joint Genome Institute (JGI-PGF)"/>
            <person name="Lucas S."/>
            <person name="Copeland A."/>
            <person name="Lapidus A."/>
            <person name="Glavina del Rio T."/>
            <person name="Dalin E."/>
            <person name="Tice H."/>
            <person name="Bruce D."/>
            <person name="Goodwin L."/>
            <person name="Pitluck S."/>
            <person name="Kyrpides N."/>
            <person name="Mavromatis K."/>
            <person name="Ivanova N."/>
            <person name="Ovchinnikova G."/>
            <person name="Chertkov O."/>
            <person name="Sims D."/>
            <person name="Brettin T."/>
            <person name="Detter J.C."/>
            <person name="Han C."/>
            <person name="Larimer F."/>
            <person name="Land M."/>
            <person name="Hauser L."/>
            <person name="Markowitz V."/>
            <person name="Cheng J.-F."/>
            <person name="Hugenholtz P."/>
            <person name="Woyke T."/>
            <person name="Wu D."/>
            <person name="Pukall R."/>
            <person name="Klenk H.-P."/>
            <person name="Eisen J.A."/>
        </authorList>
    </citation>
    <scope>NUCLEOTIDE SEQUENCE [LARGE SCALE GENOMIC DNA]</scope>
    <source>
        <strain evidence="3">ATCC 27009 / DSM 446 / BCRC 14685 / JCM 5260 / KCTC 1825 / NBRC 15652 / NCIMB 11725 / NRRL B-14509 / 104-IA</strain>
    </source>
</reference>
<keyword evidence="1" id="KW-0812">Transmembrane</keyword>